<dbReference type="Gene3D" id="3.40.50.720">
    <property type="entry name" value="NAD(P)-binding Rossmann-like Domain"/>
    <property type="match status" value="1"/>
</dbReference>
<dbReference type="InterPro" id="IPR016040">
    <property type="entry name" value="NAD(P)-bd_dom"/>
</dbReference>
<dbReference type="AlphaFoldDB" id="A0A645AF15"/>
<gene>
    <name evidence="2" type="primary">rfbG_5</name>
    <name evidence="2" type="ORF">SDC9_96163</name>
</gene>
<proteinExistence type="predicted"/>
<comment type="caution">
    <text evidence="2">The sequence shown here is derived from an EMBL/GenBank/DDBJ whole genome shotgun (WGS) entry which is preliminary data.</text>
</comment>
<keyword evidence="2" id="KW-0456">Lyase</keyword>
<organism evidence="2">
    <name type="scientific">bioreactor metagenome</name>
    <dbReference type="NCBI Taxonomy" id="1076179"/>
    <lineage>
        <taxon>unclassified sequences</taxon>
        <taxon>metagenomes</taxon>
        <taxon>ecological metagenomes</taxon>
    </lineage>
</organism>
<reference evidence="2" key="1">
    <citation type="submission" date="2019-08" db="EMBL/GenBank/DDBJ databases">
        <authorList>
            <person name="Kucharzyk K."/>
            <person name="Murdoch R.W."/>
            <person name="Higgins S."/>
            <person name="Loffler F."/>
        </authorList>
    </citation>
    <scope>NUCLEOTIDE SEQUENCE</scope>
</reference>
<dbReference type="InterPro" id="IPR013445">
    <property type="entry name" value="CDP_4_6_deHydtase"/>
</dbReference>
<dbReference type="NCBIfam" id="TIGR02622">
    <property type="entry name" value="CDP_4_6_dhtase"/>
    <property type="match status" value="1"/>
</dbReference>
<dbReference type="GO" id="GO:0047733">
    <property type="term" value="F:CDP-glucose 4,6-dehydratase activity"/>
    <property type="evidence" value="ECO:0007669"/>
    <property type="project" value="UniProtKB-EC"/>
</dbReference>
<dbReference type="PANTHER" id="PTHR43000">
    <property type="entry name" value="DTDP-D-GLUCOSE 4,6-DEHYDRATASE-RELATED"/>
    <property type="match status" value="1"/>
</dbReference>
<accession>A0A645AF15</accession>
<dbReference type="Gene3D" id="3.90.25.10">
    <property type="entry name" value="UDP-galactose 4-epimerase, domain 1"/>
    <property type="match status" value="1"/>
</dbReference>
<dbReference type="EC" id="4.2.1.45" evidence="2"/>
<dbReference type="SUPFAM" id="SSF51735">
    <property type="entry name" value="NAD(P)-binding Rossmann-fold domains"/>
    <property type="match status" value="1"/>
</dbReference>
<evidence type="ECO:0000313" key="2">
    <source>
        <dbReference type="EMBL" id="MPM49433.1"/>
    </source>
</evidence>
<protein>
    <submittedName>
        <fullName evidence="2">CDP-glucose 4,6-dehydratase</fullName>
        <ecNumber evidence="2">4.2.1.45</ecNumber>
    </submittedName>
</protein>
<evidence type="ECO:0000259" key="1">
    <source>
        <dbReference type="Pfam" id="PF16363"/>
    </source>
</evidence>
<name>A0A645AF15_9ZZZZ</name>
<dbReference type="InterPro" id="IPR036291">
    <property type="entry name" value="NAD(P)-bd_dom_sf"/>
</dbReference>
<sequence>MSDFEGHGIKTTIGNLSDEQLLRSVVNDFNPEVVFHLAAQPIVRKSYEDPVATYVDNVIGTARLLEVSKGIPSIRAIVLITTDKCYDNKEWDWGYREIDALGGYDPYSASKACAEIVSASYRQSFFNPKDYGIHHQVGLATARAGNVIGGGDWARDRLIPDIIKAFQSGEKVEIRNPHAIRPWQHVLEPLHGYMLLAERLYESGPKYGEAWNFGPDDTDAKPVSWIVEAFEKLWPDSPGVVLDKGANPHEASYLKLDCSKAKNRLGWEPVWDLAMTLKKIQEWYSLVDTGMPVFEVCLTQIEKFERSLNMI</sequence>
<feature type="domain" description="NAD(P)-binding" evidence="1">
    <location>
        <begin position="9"/>
        <end position="279"/>
    </location>
</feature>
<dbReference type="Pfam" id="PF16363">
    <property type="entry name" value="GDP_Man_Dehyd"/>
    <property type="match status" value="1"/>
</dbReference>
<dbReference type="EMBL" id="VSSQ01012522">
    <property type="protein sequence ID" value="MPM49433.1"/>
    <property type="molecule type" value="Genomic_DNA"/>
</dbReference>